<name>A0A0A0HY50_PARBD</name>
<dbReference type="InterPro" id="IPR049326">
    <property type="entry name" value="Rhodopsin_dom_fungi"/>
</dbReference>
<keyword evidence="2 6" id="KW-0812">Transmembrane</keyword>
<dbReference type="PANTHER" id="PTHR33048">
    <property type="entry name" value="PTH11-LIKE INTEGRAL MEMBRANE PROTEIN (AFU_ORTHOLOGUE AFUA_5G11245)"/>
    <property type="match status" value="1"/>
</dbReference>
<dbReference type="GeneID" id="22587360"/>
<evidence type="ECO:0000313" key="8">
    <source>
        <dbReference type="EMBL" id="KGM92275.1"/>
    </source>
</evidence>
<dbReference type="AlphaFoldDB" id="A0A0A0HY50"/>
<feature type="transmembrane region" description="Helical" evidence="6">
    <location>
        <begin position="267"/>
        <end position="290"/>
    </location>
</feature>
<feature type="transmembrane region" description="Helical" evidence="6">
    <location>
        <begin position="225"/>
        <end position="247"/>
    </location>
</feature>
<feature type="domain" description="Rhodopsin" evidence="7">
    <location>
        <begin position="46"/>
        <end position="285"/>
    </location>
</feature>
<comment type="similarity">
    <text evidence="5">Belongs to the SAT4 family.</text>
</comment>
<protein>
    <recommendedName>
        <fullName evidence="7">Rhodopsin domain-containing protein</fullName>
    </recommendedName>
</protein>
<keyword evidence="9" id="KW-1185">Reference proteome</keyword>
<evidence type="ECO:0000256" key="5">
    <source>
        <dbReference type="ARBA" id="ARBA00038359"/>
    </source>
</evidence>
<dbReference type="InParanoid" id="A0A0A0HY50"/>
<dbReference type="Proteomes" id="UP000001628">
    <property type="component" value="Unassembled WGS sequence"/>
</dbReference>
<evidence type="ECO:0000256" key="6">
    <source>
        <dbReference type="SAM" id="Phobius"/>
    </source>
</evidence>
<comment type="subcellular location">
    <subcellularLocation>
        <location evidence="1">Membrane</location>
        <topology evidence="1">Multi-pass membrane protein</topology>
    </subcellularLocation>
</comment>
<organism evidence="8 9">
    <name type="scientific">Paracoccidioides brasiliensis (strain Pb18)</name>
    <dbReference type="NCBI Taxonomy" id="502780"/>
    <lineage>
        <taxon>Eukaryota</taxon>
        <taxon>Fungi</taxon>
        <taxon>Dikarya</taxon>
        <taxon>Ascomycota</taxon>
        <taxon>Pezizomycotina</taxon>
        <taxon>Eurotiomycetes</taxon>
        <taxon>Eurotiomycetidae</taxon>
        <taxon>Onygenales</taxon>
        <taxon>Ajellomycetaceae</taxon>
        <taxon>Paracoccidioides</taxon>
    </lineage>
</organism>
<feature type="transmembrane region" description="Helical" evidence="6">
    <location>
        <begin position="24"/>
        <end position="50"/>
    </location>
</feature>
<dbReference type="eggNOG" id="ENOG502SNI4">
    <property type="taxonomic scope" value="Eukaryota"/>
</dbReference>
<feature type="transmembrane region" description="Helical" evidence="6">
    <location>
        <begin position="144"/>
        <end position="169"/>
    </location>
</feature>
<dbReference type="VEuPathDB" id="FungiDB:PADG_11463"/>
<evidence type="ECO:0000256" key="2">
    <source>
        <dbReference type="ARBA" id="ARBA00022692"/>
    </source>
</evidence>
<dbReference type="OrthoDB" id="5022096at2759"/>
<evidence type="ECO:0000256" key="4">
    <source>
        <dbReference type="ARBA" id="ARBA00023136"/>
    </source>
</evidence>
<evidence type="ECO:0000313" key="9">
    <source>
        <dbReference type="Proteomes" id="UP000001628"/>
    </source>
</evidence>
<dbReference type="GO" id="GO:0016020">
    <property type="term" value="C:membrane"/>
    <property type="evidence" value="ECO:0007669"/>
    <property type="project" value="UniProtKB-SubCell"/>
</dbReference>
<dbReference type="OMA" id="ISYIHWI"/>
<dbReference type="RefSeq" id="XP_010758931.1">
    <property type="nucleotide sequence ID" value="XM_010760629.1"/>
</dbReference>
<dbReference type="KEGG" id="pbn:PADG_11463"/>
<evidence type="ECO:0000256" key="1">
    <source>
        <dbReference type="ARBA" id="ARBA00004141"/>
    </source>
</evidence>
<sequence length="430" mass="47102">MPSQTPADGGHEHFSSKSFLAGDWHVSLILGLSGCLAGFCIVVVSLRCYARGMLDRHFWHDDYAVFLAIICSIIVLGCLIGEVYNGLGQSTSLLSSENREYLAKIGYIHAIFGTLGISAVKISCGFFILRTIDRGSIQRPTKMMIGFLLTFTVITASIVIFQCVPAAALWDSNLDPSAHCLTIQSYTTIGLVTDAINTAIDIILSTLPLPLFYDSCPSTYSRMALIGIVALGYVACSAAVIKTVYRVRVLAVPSMWRESDYTLWNNIELQIGILASSLPIIYPVLTIFVVRIYSLLKTPIWPTNSCNTRAHCRGNGSSSLRMNPTSRERQSHPILHSHHLSSSTTEQSNTGQHRCPLSFYRVEISASRLSGSQNVLERDAILAGVPSGFPAIVRTTDIYIQVEDRNVADEEDTGIANTESQSACGRWKLP</sequence>
<dbReference type="InterPro" id="IPR052337">
    <property type="entry name" value="SAT4-like"/>
</dbReference>
<keyword evidence="4 6" id="KW-0472">Membrane</keyword>
<dbReference type="Pfam" id="PF20684">
    <property type="entry name" value="Fung_rhodopsin"/>
    <property type="match status" value="1"/>
</dbReference>
<gene>
    <name evidence="8" type="ORF">PADG_11463</name>
</gene>
<feature type="transmembrane region" description="Helical" evidence="6">
    <location>
        <begin position="62"/>
        <end position="87"/>
    </location>
</feature>
<feature type="transmembrane region" description="Helical" evidence="6">
    <location>
        <begin position="107"/>
        <end position="132"/>
    </location>
</feature>
<dbReference type="EMBL" id="KN275959">
    <property type="protein sequence ID" value="KGM92275.1"/>
    <property type="molecule type" value="Genomic_DNA"/>
</dbReference>
<dbReference type="HOGENOM" id="CLU_028200_3_5_1"/>
<evidence type="ECO:0000256" key="3">
    <source>
        <dbReference type="ARBA" id="ARBA00022989"/>
    </source>
</evidence>
<dbReference type="PANTHER" id="PTHR33048:SF167">
    <property type="entry name" value="INTEGRAL MEMBRANE PROTEIN"/>
    <property type="match status" value="1"/>
</dbReference>
<accession>A0A0A0HY50</accession>
<reference evidence="8 9" key="1">
    <citation type="journal article" date="2011" name="PLoS Genet.">
        <title>Comparative genomic analysis of human fungal pathogens causing paracoccidioidomycosis.</title>
        <authorList>
            <person name="Desjardins C.A."/>
            <person name="Champion M.D."/>
            <person name="Holder J.W."/>
            <person name="Muszewska A."/>
            <person name="Goldberg J."/>
            <person name="Bailao A.M."/>
            <person name="Brigido M.M."/>
            <person name="Ferreira M.E."/>
            <person name="Garcia A.M."/>
            <person name="Grynberg M."/>
            <person name="Gujja S."/>
            <person name="Heiman D.I."/>
            <person name="Henn M.R."/>
            <person name="Kodira C.D."/>
            <person name="Leon-Narvaez H."/>
            <person name="Longo L.V."/>
            <person name="Ma L.J."/>
            <person name="Malavazi I."/>
            <person name="Matsuo A.L."/>
            <person name="Morais F.V."/>
            <person name="Pereira M."/>
            <person name="Rodriguez-Brito S."/>
            <person name="Sakthikumar S."/>
            <person name="Salem-Izacc S.M."/>
            <person name="Sykes S.M."/>
            <person name="Teixeira M.M."/>
            <person name="Vallejo M.C."/>
            <person name="Walter M.E."/>
            <person name="Yandava C."/>
            <person name="Young S."/>
            <person name="Zeng Q."/>
            <person name="Zucker J."/>
            <person name="Felipe M.S."/>
            <person name="Goldman G.H."/>
            <person name="Haas B.J."/>
            <person name="McEwen J.G."/>
            <person name="Nino-Vega G."/>
            <person name="Puccia R."/>
            <person name="San-Blas G."/>
            <person name="Soares C.M."/>
            <person name="Birren B.W."/>
            <person name="Cuomo C.A."/>
        </authorList>
    </citation>
    <scope>NUCLEOTIDE SEQUENCE [LARGE SCALE GENOMIC DNA]</scope>
    <source>
        <strain evidence="8 9">Pb18</strain>
    </source>
</reference>
<evidence type="ECO:0000259" key="7">
    <source>
        <dbReference type="Pfam" id="PF20684"/>
    </source>
</evidence>
<proteinExistence type="inferred from homology"/>
<keyword evidence="3 6" id="KW-1133">Transmembrane helix</keyword>